<evidence type="ECO:0000313" key="5">
    <source>
        <dbReference type="Proteomes" id="UP001141659"/>
    </source>
</evidence>
<evidence type="ECO:0000259" key="3">
    <source>
        <dbReference type="Pfam" id="PF23275"/>
    </source>
</evidence>
<reference evidence="4" key="1">
    <citation type="submission" date="2020-07" db="EMBL/GenBank/DDBJ databases">
        <authorList>
            <person name="Pettersson B.M.F."/>
            <person name="Behra P.R.K."/>
            <person name="Ramesh M."/>
            <person name="Das S."/>
            <person name="Dasgupta S."/>
            <person name="Kirsebom L.A."/>
        </authorList>
    </citation>
    <scope>NUCLEOTIDE SEQUENCE</scope>
    <source>
        <strain evidence="4">DSM 44242</strain>
    </source>
</reference>
<evidence type="ECO:0000259" key="2">
    <source>
        <dbReference type="Pfam" id="PF18879"/>
    </source>
</evidence>
<dbReference type="InterPro" id="IPR057037">
    <property type="entry name" value="TPR_rep_actino"/>
</dbReference>
<feature type="region of interest" description="Disordered" evidence="1">
    <location>
        <begin position="161"/>
        <end position="200"/>
    </location>
</feature>
<evidence type="ECO:0000256" key="1">
    <source>
        <dbReference type="SAM" id="MobiDB-lite"/>
    </source>
</evidence>
<feature type="compositionally biased region" description="Basic and acidic residues" evidence="1">
    <location>
        <begin position="175"/>
        <end position="198"/>
    </location>
</feature>
<dbReference type="AlphaFoldDB" id="A0AAW5SW72"/>
<dbReference type="RefSeq" id="WP_036442588.1">
    <property type="nucleotide sequence ID" value="NZ_JACKVC010000008.1"/>
</dbReference>
<dbReference type="Proteomes" id="UP001141659">
    <property type="component" value="Unassembled WGS sequence"/>
</dbReference>
<comment type="caution">
    <text evidence="4">The sequence shown here is derived from an EMBL/GenBank/DDBJ whole genome shotgun (WGS) entry which is preliminary data.</text>
</comment>
<dbReference type="EMBL" id="JACKVC010000008">
    <property type="protein sequence ID" value="MCV7386859.1"/>
    <property type="molecule type" value="Genomic_DNA"/>
</dbReference>
<feature type="domain" description="TPR repeat" evidence="3">
    <location>
        <begin position="229"/>
        <end position="469"/>
    </location>
</feature>
<organism evidence="4 5">
    <name type="scientific">Mycolicibacterium porcinum</name>
    <dbReference type="NCBI Taxonomy" id="39693"/>
    <lineage>
        <taxon>Bacteria</taxon>
        <taxon>Bacillati</taxon>
        <taxon>Actinomycetota</taxon>
        <taxon>Actinomycetes</taxon>
        <taxon>Mycobacteriales</taxon>
        <taxon>Mycobacteriaceae</taxon>
        <taxon>Mycolicibacterium</taxon>
    </lineage>
</organism>
<reference evidence="4" key="2">
    <citation type="journal article" date="2022" name="BMC Genomics">
        <title>Comparative genome analysis of mycobacteria focusing on tRNA and non-coding RNA.</title>
        <authorList>
            <person name="Behra P.R.K."/>
            <person name="Pettersson B.M.F."/>
            <person name="Ramesh M."/>
            <person name="Das S."/>
            <person name="Dasgupta S."/>
            <person name="Kirsebom L.A."/>
        </authorList>
    </citation>
    <scope>NUCLEOTIDE SEQUENCE</scope>
    <source>
        <strain evidence="4">DSM 44242</strain>
    </source>
</reference>
<dbReference type="InterPro" id="IPR043796">
    <property type="entry name" value="ESX-1_EspA/EspE-like"/>
</dbReference>
<dbReference type="Pfam" id="PF18879">
    <property type="entry name" value="EspA_EspE"/>
    <property type="match status" value="1"/>
</dbReference>
<gene>
    <name evidence="4" type="ORF">H5P34_02200</name>
</gene>
<proteinExistence type="predicted"/>
<sequence>MGALDGFYSTWNKARETFGVGTPTDGSQYNGSSSQLLNMKSSIESASKHDGWQGKGAEAYAAANKEHAAVYQKLADLDKKISNEVTNASEVVMNGRNKLDNAKSWVDSAVQALPPTNAQDRERKLIPIANEGINRVNTIVSTANTDMNTIAGRITGLKGEWDTLTGNQKFGPGSEKADHNGDGKPDGDEKKPNGKEDGQALADQAKLGSALRDPAVLDRVAKNLPQSPLLEEELQALADGKEVDSVPKETLDYYHDFFKAAGKDGLLMLDRHLESQEASGNGEAGSQRDRLANGLTVTSNENIVDRNPDGSIASRGGYDQLPSDLREMLETRRSDPTYPGWDTLGPTDAKNHHVADVVQFSELMGESNPGYQPGSRLGTEMYLKSADMVGNSLGGWGMTDTPPESYERAASSLAEVAGRNDEASYRIWSGTGEGLPDGYNREETVRTLIGHDWSESGSEGNGAATLLDWITDGSNLPADNEMGERARQAFIEIPHMLAPSDTDPVWAEQRDAFARNPAIATEMSQVLAANVDALVAPGAYQGGFLETRIDETGHPQLNADDTSRLLELGGYSEQGRSTLAVAAETLRLRELGDAMSSHSGDLKDVMADSAAGSFAGSVDKAITDAVNHQNDVLKNDLEYNNPADELYRVKSIGAQVAGALTDEFVDWFPGSKALESMTGGSDAGEFAEFAMGKTDFDAGGFVENSIKDWMGMPEYQDIAVPDADLLRAASTVHAQQSVLQAAFAAGQLPSDLIVDGRPVNVESIGASSTTYERIQQFMRERGLGLYVTDFGQSYASSFNVK</sequence>
<accession>A0AAW5SW72</accession>
<feature type="domain" description="ESX-1 secretion-associated protein EspA/EspE-like" evidence="2">
    <location>
        <begin position="18"/>
        <end position="100"/>
    </location>
</feature>
<feature type="region of interest" description="Disordered" evidence="1">
    <location>
        <begin position="295"/>
        <end position="320"/>
    </location>
</feature>
<protein>
    <submittedName>
        <fullName evidence="4">DUF4226 domain-containing protein</fullName>
    </submittedName>
</protein>
<name>A0AAW5SW72_9MYCO</name>
<evidence type="ECO:0000313" key="4">
    <source>
        <dbReference type="EMBL" id="MCV7386859.1"/>
    </source>
</evidence>
<dbReference type="Pfam" id="PF23275">
    <property type="entry name" value="TPR_23"/>
    <property type="match status" value="1"/>
</dbReference>